<keyword evidence="15" id="KW-1185">Reference proteome</keyword>
<evidence type="ECO:0000256" key="9">
    <source>
        <dbReference type="ARBA" id="ARBA00023012"/>
    </source>
</evidence>
<dbReference type="EMBL" id="JADZGI010000001">
    <property type="protein sequence ID" value="MBH0113821.1"/>
    <property type="molecule type" value="Genomic_DNA"/>
</dbReference>
<dbReference type="Gene3D" id="3.30.565.10">
    <property type="entry name" value="Histidine kinase-like ATPase, C-terminal domain"/>
    <property type="match status" value="1"/>
</dbReference>
<proteinExistence type="predicted"/>
<dbReference type="AlphaFoldDB" id="A0A931HD77"/>
<reference evidence="14" key="1">
    <citation type="submission" date="2020-11" db="EMBL/GenBank/DDBJ databases">
        <title>Novosphingobium aureum sp. nov., a marine bacterium isolated from sediment of a salt flat.</title>
        <authorList>
            <person name="Yoo Y."/>
            <person name="Kim J.-J."/>
        </authorList>
    </citation>
    <scope>NUCLEOTIDE SEQUENCE</scope>
    <source>
        <strain evidence="14">YJ-S2-02</strain>
    </source>
</reference>
<dbReference type="InterPro" id="IPR050428">
    <property type="entry name" value="TCS_sensor_his_kinase"/>
</dbReference>
<evidence type="ECO:0000313" key="14">
    <source>
        <dbReference type="EMBL" id="MBH0113821.1"/>
    </source>
</evidence>
<dbReference type="GO" id="GO:0005886">
    <property type="term" value="C:plasma membrane"/>
    <property type="evidence" value="ECO:0007669"/>
    <property type="project" value="TreeGrafter"/>
</dbReference>
<evidence type="ECO:0000259" key="13">
    <source>
        <dbReference type="PROSITE" id="PS50885"/>
    </source>
</evidence>
<feature type="region of interest" description="Disordered" evidence="10">
    <location>
        <begin position="1"/>
        <end position="32"/>
    </location>
</feature>
<comment type="caution">
    <text evidence="14">The sequence shown here is derived from an EMBL/GenBank/DDBJ whole genome shotgun (WGS) entry which is preliminary data.</text>
</comment>
<dbReference type="Pfam" id="PF02518">
    <property type="entry name" value="HATPase_c"/>
    <property type="match status" value="1"/>
</dbReference>
<accession>A0A931HD77</accession>
<dbReference type="PANTHER" id="PTHR45436">
    <property type="entry name" value="SENSOR HISTIDINE KINASE YKOH"/>
    <property type="match status" value="1"/>
</dbReference>
<evidence type="ECO:0000256" key="5">
    <source>
        <dbReference type="ARBA" id="ARBA00022679"/>
    </source>
</evidence>
<feature type="transmembrane region" description="Helical" evidence="11">
    <location>
        <begin position="45"/>
        <end position="66"/>
    </location>
</feature>
<dbReference type="InterPro" id="IPR003660">
    <property type="entry name" value="HAMP_dom"/>
</dbReference>
<keyword evidence="4" id="KW-0597">Phosphoprotein</keyword>
<dbReference type="Gene3D" id="1.10.287.130">
    <property type="match status" value="1"/>
</dbReference>
<keyword evidence="8 11" id="KW-1133">Transmembrane helix</keyword>
<keyword evidence="9" id="KW-0902">Two-component regulatory system</keyword>
<evidence type="ECO:0000256" key="4">
    <source>
        <dbReference type="ARBA" id="ARBA00022553"/>
    </source>
</evidence>
<evidence type="ECO:0000256" key="1">
    <source>
        <dbReference type="ARBA" id="ARBA00000085"/>
    </source>
</evidence>
<sequence>MNAPFETSAETAAQGRQVSAGGKVKARLAQPRGRSRSRRFGWNSLRLRILAAVLLWTGLGIAGIWYSATRLFAKHVEAQYHDELQVHVKELARLVEIGPGGTLRMDRPLSDPRFLEPMSGFYWQVSAAGQETLRSPSMTRGHLDPSVAHASTIRHLVENGPSGPTITYGMLREGPRGKPVHFVIATDVRLLDEIIASFTRELTVWLTLLALALLSTGLVAVSFGMRPLDRLAVATARLRSGRAARLEGRYPEEIAPLVEDLNVFIEHNRKVVEEARVEAGNLAHALRTPLSVITDEAERLALDPRTEATAKVLLSQSGTMVQQVEYRLARARAAASGAGPGAFSTPGEVLGPVLSALQRLHRERHFVFEAGGCEEAILRIDPVDLSELLSILLDNAAKWSREEVRVMLARDAGSLTVRIRDDGPGLTREQIGQAFEVGTRFDAQTPGFGLGLAIARDIALANGVGLELAPVADEGEGAPAGLDALVSIPLARADEQG</sequence>
<keyword evidence="7 14" id="KW-0418">Kinase</keyword>
<dbReference type="RefSeq" id="WP_197164225.1">
    <property type="nucleotide sequence ID" value="NZ_JADZGI010000001.1"/>
</dbReference>
<dbReference type="Proteomes" id="UP000617634">
    <property type="component" value="Unassembled WGS sequence"/>
</dbReference>
<feature type="compositionally biased region" description="Polar residues" evidence="10">
    <location>
        <begin position="8"/>
        <end position="17"/>
    </location>
</feature>
<name>A0A931HD77_9SPHN</name>
<keyword evidence="11" id="KW-0472">Membrane</keyword>
<dbReference type="InterPro" id="IPR003594">
    <property type="entry name" value="HATPase_dom"/>
</dbReference>
<dbReference type="InterPro" id="IPR005467">
    <property type="entry name" value="His_kinase_dom"/>
</dbReference>
<organism evidence="14 15">
    <name type="scientific">Novosphingobium aureum</name>
    <dbReference type="NCBI Taxonomy" id="2792964"/>
    <lineage>
        <taxon>Bacteria</taxon>
        <taxon>Pseudomonadati</taxon>
        <taxon>Pseudomonadota</taxon>
        <taxon>Alphaproteobacteria</taxon>
        <taxon>Sphingomonadales</taxon>
        <taxon>Sphingomonadaceae</taxon>
        <taxon>Novosphingobium</taxon>
    </lineage>
</organism>
<dbReference type="SUPFAM" id="SSF55874">
    <property type="entry name" value="ATPase domain of HSP90 chaperone/DNA topoisomerase II/histidine kinase"/>
    <property type="match status" value="1"/>
</dbReference>
<comment type="catalytic activity">
    <reaction evidence="1">
        <text>ATP + protein L-histidine = ADP + protein N-phospho-L-histidine.</text>
        <dbReference type="EC" id="2.7.13.3"/>
    </reaction>
</comment>
<evidence type="ECO:0000256" key="3">
    <source>
        <dbReference type="ARBA" id="ARBA00012438"/>
    </source>
</evidence>
<dbReference type="EC" id="2.7.13.3" evidence="3"/>
<dbReference type="InterPro" id="IPR036097">
    <property type="entry name" value="HisK_dim/P_sf"/>
</dbReference>
<feature type="domain" description="Histidine kinase" evidence="12">
    <location>
        <begin position="281"/>
        <end position="492"/>
    </location>
</feature>
<dbReference type="GO" id="GO:0000155">
    <property type="term" value="F:phosphorelay sensor kinase activity"/>
    <property type="evidence" value="ECO:0007669"/>
    <property type="project" value="InterPro"/>
</dbReference>
<protein>
    <recommendedName>
        <fullName evidence="3">histidine kinase</fullName>
        <ecNumber evidence="3">2.7.13.3</ecNumber>
    </recommendedName>
</protein>
<evidence type="ECO:0000256" key="8">
    <source>
        <dbReference type="ARBA" id="ARBA00022989"/>
    </source>
</evidence>
<evidence type="ECO:0000256" key="7">
    <source>
        <dbReference type="ARBA" id="ARBA00022777"/>
    </source>
</evidence>
<feature type="transmembrane region" description="Helical" evidence="11">
    <location>
        <begin position="202"/>
        <end position="221"/>
    </location>
</feature>
<evidence type="ECO:0000256" key="11">
    <source>
        <dbReference type="SAM" id="Phobius"/>
    </source>
</evidence>
<dbReference type="SMART" id="SM00387">
    <property type="entry name" value="HATPase_c"/>
    <property type="match status" value="1"/>
</dbReference>
<dbReference type="PANTHER" id="PTHR45436:SF5">
    <property type="entry name" value="SENSOR HISTIDINE KINASE TRCS"/>
    <property type="match status" value="1"/>
</dbReference>
<dbReference type="PROSITE" id="PS50885">
    <property type="entry name" value="HAMP"/>
    <property type="match status" value="1"/>
</dbReference>
<evidence type="ECO:0000256" key="6">
    <source>
        <dbReference type="ARBA" id="ARBA00022692"/>
    </source>
</evidence>
<dbReference type="InterPro" id="IPR036890">
    <property type="entry name" value="HATPase_C_sf"/>
</dbReference>
<evidence type="ECO:0000256" key="2">
    <source>
        <dbReference type="ARBA" id="ARBA00004370"/>
    </source>
</evidence>
<dbReference type="SUPFAM" id="SSF47384">
    <property type="entry name" value="Homodimeric domain of signal transducing histidine kinase"/>
    <property type="match status" value="1"/>
</dbReference>
<gene>
    <name evidence="14" type="ORF">I5E68_12780</name>
</gene>
<feature type="domain" description="HAMP" evidence="13">
    <location>
        <begin position="222"/>
        <end position="273"/>
    </location>
</feature>
<keyword evidence="5" id="KW-0808">Transferase</keyword>
<evidence type="ECO:0000313" key="15">
    <source>
        <dbReference type="Proteomes" id="UP000617634"/>
    </source>
</evidence>
<evidence type="ECO:0000256" key="10">
    <source>
        <dbReference type="SAM" id="MobiDB-lite"/>
    </source>
</evidence>
<comment type="subcellular location">
    <subcellularLocation>
        <location evidence="2">Membrane</location>
    </subcellularLocation>
</comment>
<keyword evidence="6 11" id="KW-0812">Transmembrane</keyword>
<evidence type="ECO:0000259" key="12">
    <source>
        <dbReference type="PROSITE" id="PS50109"/>
    </source>
</evidence>
<dbReference type="PROSITE" id="PS50109">
    <property type="entry name" value="HIS_KIN"/>
    <property type="match status" value="1"/>
</dbReference>